<organism evidence="16">
    <name type="scientific">freshwater metagenome</name>
    <dbReference type="NCBI Taxonomy" id="449393"/>
    <lineage>
        <taxon>unclassified sequences</taxon>
        <taxon>metagenomes</taxon>
        <taxon>ecological metagenomes</taxon>
    </lineage>
</organism>
<dbReference type="GO" id="GO:0046961">
    <property type="term" value="F:proton-transporting ATPase activity, rotational mechanism"/>
    <property type="evidence" value="ECO:0007669"/>
    <property type="project" value="TreeGrafter"/>
</dbReference>
<evidence type="ECO:0000256" key="12">
    <source>
        <dbReference type="ARBA" id="ARBA00023310"/>
    </source>
</evidence>
<dbReference type="InterPro" id="IPR028987">
    <property type="entry name" value="ATP_synth_B-like_membr_sf"/>
</dbReference>
<dbReference type="HAMAP" id="MF_01398">
    <property type="entry name" value="ATP_synth_b_bprime"/>
    <property type="match status" value="1"/>
</dbReference>
<dbReference type="InterPro" id="IPR050059">
    <property type="entry name" value="ATP_synthase_B_chain"/>
</dbReference>
<dbReference type="GO" id="GO:0015986">
    <property type="term" value="P:proton motive force-driven ATP synthesis"/>
    <property type="evidence" value="ECO:0007669"/>
    <property type="project" value="InterPro"/>
</dbReference>
<feature type="transmembrane region" description="Helical" evidence="15">
    <location>
        <begin position="6"/>
        <end position="28"/>
    </location>
</feature>
<dbReference type="InterPro" id="IPR005864">
    <property type="entry name" value="ATP_synth_F0_bsu_bac"/>
</dbReference>
<name>A0A6J6WX03_9ZZZZ</name>
<evidence type="ECO:0000256" key="10">
    <source>
        <dbReference type="ARBA" id="ARBA00023065"/>
    </source>
</evidence>
<keyword evidence="9 15" id="KW-1133">Transmembrane helix</keyword>
<dbReference type="AlphaFoldDB" id="A0A6J6WX03"/>
<evidence type="ECO:0000256" key="8">
    <source>
        <dbReference type="ARBA" id="ARBA00022781"/>
    </source>
</evidence>
<keyword evidence="10" id="KW-0406">Ion transport</keyword>
<evidence type="ECO:0000256" key="3">
    <source>
        <dbReference type="ARBA" id="ARBA00005513"/>
    </source>
</evidence>
<keyword evidence="11 15" id="KW-0472">Membrane</keyword>
<keyword evidence="14" id="KW-0175">Coiled coil</keyword>
<keyword evidence="7 15" id="KW-0812">Transmembrane</keyword>
<evidence type="ECO:0000256" key="14">
    <source>
        <dbReference type="SAM" id="Coils"/>
    </source>
</evidence>
<dbReference type="InterPro" id="IPR002146">
    <property type="entry name" value="ATP_synth_b/b'su_bac/chlpt"/>
</dbReference>
<feature type="coiled-coil region" evidence="14">
    <location>
        <begin position="36"/>
        <end position="121"/>
    </location>
</feature>
<evidence type="ECO:0000256" key="4">
    <source>
        <dbReference type="ARBA" id="ARBA00022448"/>
    </source>
</evidence>
<comment type="function">
    <text evidence="13">F(1)F(0) ATP synthase produces ATP from ADP in the presence of a proton or sodium gradient. F-type ATPases consist of two structural domains, F(1) containing the extramembraneous catalytic core and F(0) containing the membrane proton channel, linked together by a central stalk and a peripheral stalk. During catalysis, ATP synthesis in the catalytic domain of F(1) is coupled via a rotary mechanism of the central stalk subunits to proton translocation.</text>
</comment>
<evidence type="ECO:0000256" key="7">
    <source>
        <dbReference type="ARBA" id="ARBA00022692"/>
    </source>
</evidence>
<dbReference type="Pfam" id="PF00430">
    <property type="entry name" value="ATP-synt_B"/>
    <property type="match status" value="1"/>
</dbReference>
<evidence type="ECO:0000256" key="6">
    <source>
        <dbReference type="ARBA" id="ARBA00022547"/>
    </source>
</evidence>
<evidence type="ECO:0000256" key="2">
    <source>
        <dbReference type="ARBA" id="ARBA00004308"/>
    </source>
</evidence>
<comment type="subcellular location">
    <subcellularLocation>
        <location evidence="2">Endomembrane system</location>
    </subcellularLocation>
    <subcellularLocation>
        <location evidence="1">Membrane</location>
        <topology evidence="1">Single-pass membrane protein</topology>
    </subcellularLocation>
</comment>
<protein>
    <submittedName>
        <fullName evidence="16">Unannotated protein</fullName>
    </submittedName>
</protein>
<keyword evidence="12" id="KW-0066">ATP synthesis</keyword>
<dbReference type="GO" id="GO:0045259">
    <property type="term" value="C:proton-transporting ATP synthase complex"/>
    <property type="evidence" value="ECO:0007669"/>
    <property type="project" value="UniProtKB-KW"/>
</dbReference>
<dbReference type="PANTHER" id="PTHR33445">
    <property type="entry name" value="ATP SYNTHASE SUBUNIT B', CHLOROPLASTIC"/>
    <property type="match status" value="1"/>
</dbReference>
<evidence type="ECO:0000256" key="11">
    <source>
        <dbReference type="ARBA" id="ARBA00023136"/>
    </source>
</evidence>
<dbReference type="CDD" id="cd06503">
    <property type="entry name" value="ATP-synt_Fo_b"/>
    <property type="match status" value="1"/>
</dbReference>
<dbReference type="NCBIfam" id="TIGR01144">
    <property type="entry name" value="ATP_synt_b"/>
    <property type="match status" value="1"/>
</dbReference>
<keyword evidence="6" id="KW-0138">CF(0)</keyword>
<dbReference type="GO" id="GO:0012505">
    <property type="term" value="C:endomembrane system"/>
    <property type="evidence" value="ECO:0007669"/>
    <property type="project" value="UniProtKB-SubCell"/>
</dbReference>
<accession>A0A6J6WX03</accession>
<proteinExistence type="inferred from homology"/>
<sequence>MLSGIFLIPNGTFVVELLVFVAIVVLVAKKALPPIMKSLEDRQDKIRTSLEAASRAQEAANEAAQERERVLAEAREQGRQIVANAQSLSDQIKDESAGRGKAEYDRLIAAAQGEVAAAKQRAVEEAGSRMSEVTFDLVAKIVGREVDQNAHQDLIREAVSALNADAR</sequence>
<gene>
    <name evidence="16" type="ORF">UFOPK2958_01071</name>
</gene>
<dbReference type="SUPFAM" id="SSF81573">
    <property type="entry name" value="F1F0 ATP synthase subunit B, membrane domain"/>
    <property type="match status" value="1"/>
</dbReference>
<reference evidence="16" key="1">
    <citation type="submission" date="2020-05" db="EMBL/GenBank/DDBJ databases">
        <authorList>
            <person name="Chiriac C."/>
            <person name="Salcher M."/>
            <person name="Ghai R."/>
            <person name="Kavagutti S V."/>
        </authorList>
    </citation>
    <scope>NUCLEOTIDE SEQUENCE</scope>
</reference>
<evidence type="ECO:0000256" key="13">
    <source>
        <dbReference type="ARBA" id="ARBA00025198"/>
    </source>
</evidence>
<comment type="similarity">
    <text evidence="3">Belongs to the ATPase B chain family.</text>
</comment>
<keyword evidence="5" id="KW-1003">Cell membrane</keyword>
<dbReference type="EMBL" id="CAFAAB010000129">
    <property type="protein sequence ID" value="CAB4789600.1"/>
    <property type="molecule type" value="Genomic_DNA"/>
</dbReference>
<dbReference type="PANTHER" id="PTHR33445:SF1">
    <property type="entry name" value="ATP SYNTHASE SUBUNIT B"/>
    <property type="match status" value="1"/>
</dbReference>
<evidence type="ECO:0000256" key="9">
    <source>
        <dbReference type="ARBA" id="ARBA00022989"/>
    </source>
</evidence>
<evidence type="ECO:0000313" key="16">
    <source>
        <dbReference type="EMBL" id="CAB4789600.1"/>
    </source>
</evidence>
<evidence type="ECO:0000256" key="5">
    <source>
        <dbReference type="ARBA" id="ARBA00022475"/>
    </source>
</evidence>
<keyword evidence="8" id="KW-0375">Hydrogen ion transport</keyword>
<evidence type="ECO:0000256" key="15">
    <source>
        <dbReference type="SAM" id="Phobius"/>
    </source>
</evidence>
<keyword evidence="4" id="KW-0813">Transport</keyword>
<evidence type="ECO:0000256" key="1">
    <source>
        <dbReference type="ARBA" id="ARBA00004167"/>
    </source>
</evidence>
<dbReference type="Gene3D" id="6.10.250.1580">
    <property type="match status" value="1"/>
</dbReference>